<dbReference type="RefSeq" id="WP_216129522.1">
    <property type="nucleotide sequence ID" value="NZ_CP064782.1"/>
</dbReference>
<dbReference type="EMBL" id="CP064782">
    <property type="protein sequence ID" value="QWT48180.1"/>
    <property type="molecule type" value="Genomic_DNA"/>
</dbReference>
<dbReference type="KEGG" id="aiq:Azoinq_09895"/>
<dbReference type="InterPro" id="IPR004435">
    <property type="entry name" value="MobB_dom"/>
</dbReference>
<dbReference type="InterPro" id="IPR052539">
    <property type="entry name" value="MGD_biosynthesis_adapter"/>
</dbReference>
<name>A0A975XTY0_9RHOO</name>
<reference evidence="2" key="1">
    <citation type="submission" date="2020-11" db="EMBL/GenBank/DDBJ databases">
        <title>Azospira inquinata sp. nov.</title>
        <authorList>
            <person name="Moe W.M."/>
            <person name="Mikes M.C."/>
        </authorList>
    </citation>
    <scope>NUCLEOTIDE SEQUENCE</scope>
    <source>
        <strain evidence="2">Azo-3</strain>
    </source>
</reference>
<organism evidence="2 3">
    <name type="scientific">Azospira inquinata</name>
    <dbReference type="NCBI Taxonomy" id="2785627"/>
    <lineage>
        <taxon>Bacteria</taxon>
        <taxon>Pseudomonadati</taxon>
        <taxon>Pseudomonadota</taxon>
        <taxon>Betaproteobacteria</taxon>
        <taxon>Rhodocyclales</taxon>
        <taxon>Rhodocyclaceae</taxon>
        <taxon>Azospira</taxon>
    </lineage>
</organism>
<sequence length="186" mass="20000">MPLPRPSSPPPVFGFTGSSGSGKTTLVEQVVPLLVAQGLSLALIKHAHHGFDMDQPGKDSYRHRAAGCAQVLVTSDRRWALLRELGAAPEPTLAEHLARLEPCDLVLVEGYKQEPIPKIEVYRAANGKPPLYPDHPGILAVASDIPPPGLADQGLPWLDLNQPAAVAAFVLDYLDRHGSRNPHAQI</sequence>
<evidence type="ECO:0000313" key="3">
    <source>
        <dbReference type="Proteomes" id="UP000683428"/>
    </source>
</evidence>
<evidence type="ECO:0000313" key="2">
    <source>
        <dbReference type="EMBL" id="QWT48180.1"/>
    </source>
</evidence>
<dbReference type="NCBIfam" id="TIGR00176">
    <property type="entry name" value="mobB"/>
    <property type="match status" value="1"/>
</dbReference>
<proteinExistence type="predicted"/>
<dbReference type="GO" id="GO:0005525">
    <property type="term" value="F:GTP binding"/>
    <property type="evidence" value="ECO:0007669"/>
    <property type="project" value="InterPro"/>
</dbReference>
<dbReference type="CDD" id="cd03116">
    <property type="entry name" value="MobB"/>
    <property type="match status" value="1"/>
</dbReference>
<dbReference type="GO" id="GO:0006777">
    <property type="term" value="P:Mo-molybdopterin cofactor biosynthetic process"/>
    <property type="evidence" value="ECO:0007669"/>
    <property type="project" value="InterPro"/>
</dbReference>
<evidence type="ECO:0000259" key="1">
    <source>
        <dbReference type="Pfam" id="PF03205"/>
    </source>
</evidence>
<keyword evidence="3" id="KW-1185">Reference proteome</keyword>
<accession>A0A975XTY0</accession>
<protein>
    <submittedName>
        <fullName evidence="2">Molybdopterin-guanine dinucleotide biosynthesis protein B</fullName>
    </submittedName>
</protein>
<gene>
    <name evidence="2" type="primary">mobB</name>
    <name evidence="2" type="ORF">Azoinq_09895</name>
</gene>
<dbReference type="PANTHER" id="PTHR40072:SF1">
    <property type="entry name" value="MOLYBDOPTERIN-GUANINE DINUCLEOTIDE BIOSYNTHESIS ADAPTER PROTEIN"/>
    <property type="match status" value="1"/>
</dbReference>
<dbReference type="PANTHER" id="PTHR40072">
    <property type="entry name" value="MOLYBDOPTERIN-GUANINE DINUCLEOTIDE BIOSYNTHESIS ADAPTER PROTEIN-RELATED"/>
    <property type="match status" value="1"/>
</dbReference>
<dbReference type="Pfam" id="PF03205">
    <property type="entry name" value="MobB"/>
    <property type="match status" value="1"/>
</dbReference>
<dbReference type="Proteomes" id="UP000683428">
    <property type="component" value="Chromosome"/>
</dbReference>
<feature type="domain" description="Molybdopterin-guanine dinucleotide biosynthesis protein B (MobB)" evidence="1">
    <location>
        <begin position="12"/>
        <end position="144"/>
    </location>
</feature>
<dbReference type="AlphaFoldDB" id="A0A975XTY0"/>